<reference evidence="3" key="1">
    <citation type="journal article" date="2023" name="Mol. Phylogenet. Evol.">
        <title>Genome-scale phylogeny and comparative genomics of the fungal order Sordariales.</title>
        <authorList>
            <person name="Hensen N."/>
            <person name="Bonometti L."/>
            <person name="Westerberg I."/>
            <person name="Brannstrom I.O."/>
            <person name="Guillou S."/>
            <person name="Cros-Aarteil S."/>
            <person name="Calhoun S."/>
            <person name="Haridas S."/>
            <person name="Kuo A."/>
            <person name="Mondo S."/>
            <person name="Pangilinan J."/>
            <person name="Riley R."/>
            <person name="LaButti K."/>
            <person name="Andreopoulos B."/>
            <person name="Lipzen A."/>
            <person name="Chen C."/>
            <person name="Yan M."/>
            <person name="Daum C."/>
            <person name="Ng V."/>
            <person name="Clum A."/>
            <person name="Steindorff A."/>
            <person name="Ohm R.A."/>
            <person name="Martin F."/>
            <person name="Silar P."/>
            <person name="Natvig D.O."/>
            <person name="Lalanne C."/>
            <person name="Gautier V."/>
            <person name="Ament-Velasquez S.L."/>
            <person name="Kruys A."/>
            <person name="Hutchinson M.I."/>
            <person name="Powell A.J."/>
            <person name="Barry K."/>
            <person name="Miller A.N."/>
            <person name="Grigoriev I.V."/>
            <person name="Debuchy R."/>
            <person name="Gladieux P."/>
            <person name="Hiltunen Thoren M."/>
            <person name="Johannesson H."/>
        </authorList>
    </citation>
    <scope>NUCLEOTIDE SEQUENCE</scope>
    <source>
        <strain evidence="3">CBS 118394</strain>
    </source>
</reference>
<organism evidence="3 4">
    <name type="scientific">Apodospora peruviana</name>
    <dbReference type="NCBI Taxonomy" id="516989"/>
    <lineage>
        <taxon>Eukaryota</taxon>
        <taxon>Fungi</taxon>
        <taxon>Dikarya</taxon>
        <taxon>Ascomycota</taxon>
        <taxon>Pezizomycotina</taxon>
        <taxon>Sordariomycetes</taxon>
        <taxon>Sordariomycetidae</taxon>
        <taxon>Sordariales</taxon>
        <taxon>Lasiosphaeriaceae</taxon>
        <taxon>Apodospora</taxon>
    </lineage>
</organism>
<dbReference type="Proteomes" id="UP001283341">
    <property type="component" value="Unassembled WGS sequence"/>
</dbReference>
<sequence>MAPSSNSPQDHPRNQDAPPQIVIRAATILANASADQQQSSPAIHAVDVQTGGHGDDDSDDATTSDSQQALDRRPSDSPSRQLTACLRDAEDLPIIEDTGIKLTSLLREHQIKCPSSETSVTGFWTVKLLRRIFSRERLRSQLEEDYKKRKPSKSIDNLIDAIRPEQEPHPGSPEDRSQYLRIYALLLLCEKSHEIDRFVRNGQSDSILPIEVLSRNGELIVVNGGKRTQELSCFRRWTDLPKDYIKTYQWRMLTPYFKLGEGNRAIHRVFPDDTILPWCHRDDRNMTSTEASVREGGFAFVSKVRIHPTSHGFGEVLKAIQLTNELFALKQLRVSAAKSNQKDFDNEYANLQRFNGLVHDHLVTLLATFTFKSQYHFLFPCAECALDIYWEDHFPTPNFDLITVRWVSKQMAGIMAAIDIIHEPNHLSTLEVKRYGRHGDIKPDNILWFRSAKDRNGILVVSDMGLTSFNRDVSRSNIPGNKIPGAPGYRPPECEVKGGKVSRAFDIWTLGCLFLELTTWLLGGWALLEEFERARKTPYINGIRTNIFFTLKVANGNTVHVAQVKEEVTKWFIKLHAHERCTDFIHDVLDIIENKMLLVLSQGKVRAKSEVLRRDFNDIHARCMDERRLNYAMTPTPATRPFRRQTAVEAELDKVALETIGMSGVGLAAYEGNTRKSLLPEEFQMMDEPGAIGG</sequence>
<name>A0AAE0HWM0_9PEZI</name>
<feature type="domain" description="Protein kinase" evidence="2">
    <location>
        <begin position="287"/>
        <end position="652"/>
    </location>
</feature>
<protein>
    <submittedName>
        <fullName evidence="3">Kinase-like domain-containing protein</fullName>
    </submittedName>
</protein>
<evidence type="ECO:0000313" key="3">
    <source>
        <dbReference type="EMBL" id="KAK3313296.1"/>
    </source>
</evidence>
<keyword evidence="4" id="KW-1185">Reference proteome</keyword>
<dbReference type="Gene3D" id="3.30.200.20">
    <property type="entry name" value="Phosphorylase Kinase, domain 1"/>
    <property type="match status" value="1"/>
</dbReference>
<evidence type="ECO:0000313" key="4">
    <source>
        <dbReference type="Proteomes" id="UP001283341"/>
    </source>
</evidence>
<dbReference type="InterPro" id="IPR000719">
    <property type="entry name" value="Prot_kinase_dom"/>
</dbReference>
<dbReference type="PANTHER" id="PTHR24359:SF37">
    <property type="entry name" value="PROTEIN KINASE DOMAIN-CONTAINING PROTEIN"/>
    <property type="match status" value="1"/>
</dbReference>
<dbReference type="GO" id="GO:0004674">
    <property type="term" value="F:protein serine/threonine kinase activity"/>
    <property type="evidence" value="ECO:0007669"/>
    <property type="project" value="TreeGrafter"/>
</dbReference>
<dbReference type="Gene3D" id="1.10.510.10">
    <property type="entry name" value="Transferase(Phosphotransferase) domain 1"/>
    <property type="match status" value="1"/>
</dbReference>
<dbReference type="AlphaFoldDB" id="A0AAE0HWM0"/>
<evidence type="ECO:0000256" key="1">
    <source>
        <dbReference type="SAM" id="MobiDB-lite"/>
    </source>
</evidence>
<proteinExistence type="predicted"/>
<dbReference type="CDD" id="cd00180">
    <property type="entry name" value="PKc"/>
    <property type="match status" value="1"/>
</dbReference>
<dbReference type="EMBL" id="JAUEDM010000007">
    <property type="protein sequence ID" value="KAK3313296.1"/>
    <property type="molecule type" value="Genomic_DNA"/>
</dbReference>
<dbReference type="Pfam" id="PF00069">
    <property type="entry name" value="Pkinase"/>
    <property type="match status" value="1"/>
</dbReference>
<dbReference type="PROSITE" id="PS50011">
    <property type="entry name" value="PROTEIN_KINASE_DOM"/>
    <property type="match status" value="1"/>
</dbReference>
<keyword evidence="3" id="KW-0418">Kinase</keyword>
<dbReference type="SUPFAM" id="SSF56112">
    <property type="entry name" value="Protein kinase-like (PK-like)"/>
    <property type="match status" value="1"/>
</dbReference>
<dbReference type="PANTHER" id="PTHR24359">
    <property type="entry name" value="SERINE/THREONINE-PROTEIN KINASE SBK1"/>
    <property type="match status" value="1"/>
</dbReference>
<gene>
    <name evidence="3" type="ORF">B0H66DRAFT_348493</name>
</gene>
<accession>A0AAE0HWM0</accession>
<keyword evidence="3" id="KW-0808">Transferase</keyword>
<reference evidence="3" key="2">
    <citation type="submission" date="2023-06" db="EMBL/GenBank/DDBJ databases">
        <authorList>
            <consortium name="Lawrence Berkeley National Laboratory"/>
            <person name="Haridas S."/>
            <person name="Hensen N."/>
            <person name="Bonometti L."/>
            <person name="Westerberg I."/>
            <person name="Brannstrom I.O."/>
            <person name="Guillou S."/>
            <person name="Cros-Aarteil S."/>
            <person name="Calhoun S."/>
            <person name="Kuo A."/>
            <person name="Mondo S."/>
            <person name="Pangilinan J."/>
            <person name="Riley R."/>
            <person name="Labutti K."/>
            <person name="Andreopoulos B."/>
            <person name="Lipzen A."/>
            <person name="Chen C."/>
            <person name="Yanf M."/>
            <person name="Daum C."/>
            <person name="Ng V."/>
            <person name="Clum A."/>
            <person name="Steindorff A."/>
            <person name="Ohm R."/>
            <person name="Martin F."/>
            <person name="Silar P."/>
            <person name="Natvig D."/>
            <person name="Lalanne C."/>
            <person name="Gautier V."/>
            <person name="Ament-Velasquez S.L."/>
            <person name="Kruys A."/>
            <person name="Hutchinson M.I."/>
            <person name="Powell A.J."/>
            <person name="Barry K."/>
            <person name="Miller A.N."/>
            <person name="Grigoriev I.V."/>
            <person name="Debuchy R."/>
            <person name="Gladieux P."/>
            <person name="Thoren M.H."/>
            <person name="Johannesson H."/>
        </authorList>
    </citation>
    <scope>NUCLEOTIDE SEQUENCE</scope>
    <source>
        <strain evidence="3">CBS 118394</strain>
    </source>
</reference>
<dbReference type="GO" id="GO:0005524">
    <property type="term" value="F:ATP binding"/>
    <property type="evidence" value="ECO:0007669"/>
    <property type="project" value="InterPro"/>
</dbReference>
<evidence type="ECO:0000259" key="2">
    <source>
        <dbReference type="PROSITE" id="PS50011"/>
    </source>
</evidence>
<feature type="region of interest" description="Disordered" evidence="1">
    <location>
        <begin position="1"/>
        <end position="81"/>
    </location>
</feature>
<comment type="caution">
    <text evidence="3">The sequence shown here is derived from an EMBL/GenBank/DDBJ whole genome shotgun (WGS) entry which is preliminary data.</text>
</comment>
<dbReference type="InterPro" id="IPR011009">
    <property type="entry name" value="Kinase-like_dom_sf"/>
</dbReference>
<dbReference type="SMART" id="SM00220">
    <property type="entry name" value="S_TKc"/>
    <property type="match status" value="1"/>
</dbReference>